<evidence type="ECO:0000313" key="2">
    <source>
        <dbReference type="Proteomes" id="UP000827092"/>
    </source>
</evidence>
<protein>
    <submittedName>
        <fullName evidence="1">Uncharacterized protein</fullName>
    </submittedName>
</protein>
<dbReference type="EMBL" id="JAFNEN010000238">
    <property type="protein sequence ID" value="KAG8188451.1"/>
    <property type="molecule type" value="Genomic_DNA"/>
</dbReference>
<comment type="caution">
    <text evidence="1">The sequence shown here is derived from an EMBL/GenBank/DDBJ whole genome shotgun (WGS) entry which is preliminary data.</text>
</comment>
<keyword evidence="2" id="KW-1185">Reference proteome</keyword>
<evidence type="ECO:0000313" key="1">
    <source>
        <dbReference type="EMBL" id="KAG8188451.1"/>
    </source>
</evidence>
<gene>
    <name evidence="1" type="ORF">JTE90_008017</name>
</gene>
<reference evidence="1 2" key="1">
    <citation type="journal article" date="2022" name="Nat. Ecol. Evol.">
        <title>A masculinizing supergene underlies an exaggerated male reproductive morph in a spider.</title>
        <authorList>
            <person name="Hendrickx F."/>
            <person name="De Corte Z."/>
            <person name="Sonet G."/>
            <person name="Van Belleghem S.M."/>
            <person name="Kostlbacher S."/>
            <person name="Vangestel C."/>
        </authorList>
    </citation>
    <scope>NUCLEOTIDE SEQUENCE [LARGE SCALE GENOMIC DNA]</scope>
    <source>
        <strain evidence="1">W744_W776</strain>
    </source>
</reference>
<organism evidence="1 2">
    <name type="scientific">Oedothorax gibbosus</name>
    <dbReference type="NCBI Taxonomy" id="931172"/>
    <lineage>
        <taxon>Eukaryota</taxon>
        <taxon>Metazoa</taxon>
        <taxon>Ecdysozoa</taxon>
        <taxon>Arthropoda</taxon>
        <taxon>Chelicerata</taxon>
        <taxon>Arachnida</taxon>
        <taxon>Araneae</taxon>
        <taxon>Araneomorphae</taxon>
        <taxon>Entelegynae</taxon>
        <taxon>Araneoidea</taxon>
        <taxon>Linyphiidae</taxon>
        <taxon>Erigoninae</taxon>
        <taxon>Oedothorax</taxon>
    </lineage>
</organism>
<name>A0AAV6UVX7_9ARAC</name>
<accession>A0AAV6UVX7</accession>
<dbReference type="Proteomes" id="UP000827092">
    <property type="component" value="Unassembled WGS sequence"/>
</dbReference>
<dbReference type="AlphaFoldDB" id="A0AAV6UVX7"/>
<proteinExistence type="predicted"/>
<sequence>MCTCLRNPSSQSSVLLESWCVWKKRGHPRSAYNRQSNSTSGQSRVRPSKAITILALDFLFLSDDSTLLFRYLVRILNRNETR</sequence>